<feature type="binding site" evidence="13">
    <location>
        <position position="132"/>
    </location>
    <ligand>
        <name>Ca(2+)</name>
        <dbReference type="ChEBI" id="CHEBI:29108"/>
    </ligand>
</feature>
<sequence>MAVTVDKSWVESANDSATDFPLQNLPFGVFSASELKPRIGVAIGDRVLDIRACAEQGLFRALDPLLQQACTAATLNGLMSHGRRAAATLRARLIEILRIDVAPEIRSKVERNLRSAGETTMHLPTAIGDYTDFYASIYHATNVGRLFRPDNPLLPNYKHVPIGYHGRASSIVVSGTEIKRPCGQTKAADAESPAFGPSRLLDYELEVGFFVAEGNRRGEPVSLSEAESHIFGLCLLNDWSARDIQAWEYQPLGPFLAKSFATSVSPWVVTLDALEPFRTHAFERAPGDPQPLPYLNSESNQKRGGIDLKLEVLLSSRRIREAGQAPARISRGNARDLYWTLAQMLTHHTSNGCNLQPGDLLASGTVSGAAKESVGSLLEMTQRGAEPIPLPSGETRKFLEDGDEVIFRAYCEREGHPRIGFGECRGVIQPAS</sequence>
<dbReference type="Gene3D" id="2.30.30.230">
    <property type="entry name" value="Fumarylacetoacetase, N-terminal domain"/>
    <property type="match status" value="1"/>
</dbReference>
<evidence type="ECO:0000256" key="4">
    <source>
        <dbReference type="ARBA" id="ARBA00012094"/>
    </source>
</evidence>
<organism evidence="16 17">
    <name type="scientific">Alloacidobacterium dinghuense</name>
    <dbReference type="NCBI Taxonomy" id="2763107"/>
    <lineage>
        <taxon>Bacteria</taxon>
        <taxon>Pseudomonadati</taxon>
        <taxon>Acidobacteriota</taxon>
        <taxon>Terriglobia</taxon>
        <taxon>Terriglobales</taxon>
        <taxon>Acidobacteriaceae</taxon>
        <taxon>Alloacidobacterium</taxon>
    </lineage>
</organism>
<dbReference type="GO" id="GO:0006559">
    <property type="term" value="P:L-phenylalanine catabolic process"/>
    <property type="evidence" value="ECO:0007669"/>
    <property type="project" value="UniProtKB-UniPathway"/>
</dbReference>
<feature type="domain" description="Fumarylacetoacetase-like C-terminal" evidence="14">
    <location>
        <begin position="132"/>
        <end position="426"/>
    </location>
</feature>
<comment type="cofactor">
    <cofactor evidence="2 13">
        <name>Mg(2+)</name>
        <dbReference type="ChEBI" id="CHEBI:18420"/>
    </cofactor>
</comment>
<keyword evidence="8 13" id="KW-0460">Magnesium</keyword>
<evidence type="ECO:0000256" key="5">
    <source>
        <dbReference type="ARBA" id="ARBA00022723"/>
    </source>
</evidence>
<dbReference type="SUPFAM" id="SSF56529">
    <property type="entry name" value="FAH"/>
    <property type="match status" value="1"/>
</dbReference>
<dbReference type="RefSeq" id="WP_186740004.1">
    <property type="nucleotide sequence ID" value="NZ_CP060394.1"/>
</dbReference>
<feature type="binding site" evidence="13">
    <location>
        <position position="206"/>
    </location>
    <ligand>
        <name>Ca(2+)</name>
        <dbReference type="ChEBI" id="CHEBI:29108"/>
    </ligand>
</feature>
<feature type="binding site" evidence="13">
    <location>
        <position position="238"/>
    </location>
    <ligand>
        <name>Mg(2+)</name>
        <dbReference type="ChEBI" id="CHEBI:18420"/>
    </ligand>
</feature>
<comment type="pathway">
    <text evidence="3">Amino-acid degradation; L-phenylalanine degradation; acetoacetate and fumarate from L-phenylalanine: step 6/6.</text>
</comment>
<dbReference type="NCBIfam" id="TIGR01266">
    <property type="entry name" value="fum_ac_acetase"/>
    <property type="match status" value="1"/>
</dbReference>
<evidence type="ECO:0000256" key="13">
    <source>
        <dbReference type="PIRSR" id="PIRSR605959-3"/>
    </source>
</evidence>
<dbReference type="KEGG" id="adin:H7849_13765"/>
<dbReference type="GO" id="GO:0006572">
    <property type="term" value="P:L-tyrosine catabolic process"/>
    <property type="evidence" value="ECO:0007669"/>
    <property type="project" value="UniProtKB-KW"/>
</dbReference>
<evidence type="ECO:0000259" key="14">
    <source>
        <dbReference type="Pfam" id="PF01557"/>
    </source>
</evidence>
<evidence type="ECO:0000256" key="8">
    <source>
        <dbReference type="ARBA" id="ARBA00022842"/>
    </source>
</evidence>
<dbReference type="PANTHER" id="PTHR43069:SF2">
    <property type="entry name" value="FUMARYLACETOACETASE"/>
    <property type="match status" value="1"/>
</dbReference>
<dbReference type="Gene3D" id="3.90.850.10">
    <property type="entry name" value="Fumarylacetoacetase-like, C-terminal domain"/>
    <property type="match status" value="1"/>
</dbReference>
<feature type="binding site" evidence="12">
    <location>
        <position position="365"/>
    </location>
    <ligand>
        <name>substrate</name>
    </ligand>
</feature>
<dbReference type="EC" id="3.7.1.2" evidence="4"/>
<dbReference type="UniPathway" id="UPA00139">
    <property type="reaction ID" value="UER00341"/>
</dbReference>
<keyword evidence="5 13" id="KW-0479">Metal-binding</keyword>
<feature type="binding site" evidence="13">
    <location>
        <position position="204"/>
    </location>
    <ligand>
        <name>Ca(2+)</name>
        <dbReference type="ChEBI" id="CHEBI:29108"/>
    </ligand>
</feature>
<dbReference type="GO" id="GO:0046872">
    <property type="term" value="F:metal ion binding"/>
    <property type="evidence" value="ECO:0007669"/>
    <property type="project" value="UniProtKB-KW"/>
</dbReference>
<feature type="binding site" evidence="13">
    <location>
        <position position="262"/>
    </location>
    <ligand>
        <name>Mg(2+)</name>
        <dbReference type="ChEBI" id="CHEBI:18420"/>
    </ligand>
</feature>
<evidence type="ECO:0000259" key="15">
    <source>
        <dbReference type="Pfam" id="PF09298"/>
    </source>
</evidence>
<keyword evidence="10" id="KW-0585">Phenylalanine catabolism</keyword>
<feature type="binding site" evidence="12">
    <location>
        <position position="245"/>
    </location>
    <ligand>
        <name>substrate</name>
    </ligand>
</feature>
<feature type="binding site" evidence="12">
    <location>
        <position position="249"/>
    </location>
    <ligand>
        <name>substrate</name>
    </ligand>
</feature>
<dbReference type="InterPro" id="IPR036663">
    <property type="entry name" value="Fumarylacetoacetase_C_sf"/>
</dbReference>
<dbReference type="GO" id="GO:0004334">
    <property type="term" value="F:fumarylacetoacetase activity"/>
    <property type="evidence" value="ECO:0007669"/>
    <property type="project" value="UniProtKB-EC"/>
</dbReference>
<dbReference type="SUPFAM" id="SSF63433">
    <property type="entry name" value="Fumarylacetoacetate hydrolase, FAH, N-terminal domain"/>
    <property type="match status" value="1"/>
</dbReference>
<dbReference type="FunFam" id="3.90.850.10:FF:000009">
    <property type="entry name" value="Fumarylacetoacetase"/>
    <property type="match status" value="1"/>
</dbReference>
<dbReference type="Proteomes" id="UP000515312">
    <property type="component" value="Chromosome"/>
</dbReference>
<evidence type="ECO:0000256" key="10">
    <source>
        <dbReference type="ARBA" id="ARBA00023232"/>
    </source>
</evidence>
<proteinExistence type="predicted"/>
<protein>
    <recommendedName>
        <fullName evidence="4">fumarylacetoacetase</fullName>
        <ecNumber evidence="4">3.7.1.2</ecNumber>
    </recommendedName>
</protein>
<evidence type="ECO:0000256" key="1">
    <source>
        <dbReference type="ARBA" id="ARBA00001913"/>
    </source>
</evidence>
<feature type="domain" description="Fumarylacetoacetase N-terminal" evidence="15">
    <location>
        <begin position="23"/>
        <end position="124"/>
    </location>
</feature>
<dbReference type="AlphaFoldDB" id="A0A7G8BCI5"/>
<dbReference type="GO" id="GO:1902000">
    <property type="term" value="P:homogentisate catabolic process"/>
    <property type="evidence" value="ECO:0007669"/>
    <property type="project" value="TreeGrafter"/>
</dbReference>
<accession>A0A7G8BCI5</accession>
<evidence type="ECO:0000313" key="16">
    <source>
        <dbReference type="EMBL" id="QNI30255.1"/>
    </source>
</evidence>
<evidence type="ECO:0000256" key="3">
    <source>
        <dbReference type="ARBA" id="ARBA00004782"/>
    </source>
</evidence>
<feature type="binding site" evidence="12">
    <location>
        <position position="134"/>
    </location>
    <ligand>
        <name>substrate</name>
    </ligand>
</feature>
<dbReference type="EMBL" id="CP060394">
    <property type="protein sequence ID" value="QNI30255.1"/>
    <property type="molecule type" value="Genomic_DNA"/>
</dbReference>
<name>A0A7G8BCI5_9BACT</name>
<comment type="cofactor">
    <cofactor evidence="1 13">
        <name>Ca(2+)</name>
        <dbReference type="ChEBI" id="CHEBI:29108"/>
    </cofactor>
</comment>
<evidence type="ECO:0000256" key="11">
    <source>
        <dbReference type="PIRSR" id="PIRSR605959-1"/>
    </source>
</evidence>
<reference evidence="16 17" key="1">
    <citation type="submission" date="2020-08" db="EMBL/GenBank/DDBJ databases">
        <title>Edaphobacter telluris sp. nov. and Acidobacterium dinghuensis sp. nov., two acidobacteria isolated from forest soil.</title>
        <authorList>
            <person name="Fu J."/>
            <person name="Qiu L."/>
        </authorList>
    </citation>
    <scope>NUCLEOTIDE SEQUENCE [LARGE SCALE GENOMIC DNA]</scope>
    <source>
        <strain evidence="16">4Y35</strain>
    </source>
</reference>
<evidence type="ECO:0000256" key="6">
    <source>
        <dbReference type="ARBA" id="ARBA00022801"/>
    </source>
</evidence>
<evidence type="ECO:0000256" key="12">
    <source>
        <dbReference type="PIRSR" id="PIRSR605959-2"/>
    </source>
</evidence>
<evidence type="ECO:0000256" key="9">
    <source>
        <dbReference type="ARBA" id="ARBA00022878"/>
    </source>
</evidence>
<evidence type="ECO:0000256" key="2">
    <source>
        <dbReference type="ARBA" id="ARBA00001946"/>
    </source>
</evidence>
<keyword evidence="7 13" id="KW-0106">Calcium</keyword>
<evidence type="ECO:0000313" key="17">
    <source>
        <dbReference type="Proteomes" id="UP000515312"/>
    </source>
</evidence>
<dbReference type="InterPro" id="IPR015377">
    <property type="entry name" value="Fumarylacetoacetase_N"/>
</dbReference>
<feature type="binding site" evidence="13">
    <location>
        <position position="258"/>
    </location>
    <ligand>
        <name>Mg(2+)</name>
        <dbReference type="ChEBI" id="CHEBI:18420"/>
    </ligand>
</feature>
<dbReference type="InterPro" id="IPR036462">
    <property type="entry name" value="Fumarylacetoacetase_N_sf"/>
</dbReference>
<feature type="active site" description="Proton acceptor" evidence="11">
    <location>
        <position position="139"/>
    </location>
</feature>
<keyword evidence="6 16" id="KW-0378">Hydrolase</keyword>
<dbReference type="InterPro" id="IPR005959">
    <property type="entry name" value="Fumarylacetoacetase"/>
</dbReference>
<dbReference type="InterPro" id="IPR011234">
    <property type="entry name" value="Fumarylacetoacetase-like_C"/>
</dbReference>
<dbReference type="PANTHER" id="PTHR43069">
    <property type="entry name" value="FUMARYLACETOACETASE"/>
    <property type="match status" value="1"/>
</dbReference>
<dbReference type="Pfam" id="PF01557">
    <property type="entry name" value="FAA_hydrolase"/>
    <property type="match status" value="1"/>
</dbReference>
<gene>
    <name evidence="16" type="primary">fahA</name>
    <name evidence="16" type="ORF">H7849_13765</name>
</gene>
<evidence type="ECO:0000256" key="7">
    <source>
        <dbReference type="ARBA" id="ARBA00022837"/>
    </source>
</evidence>
<keyword evidence="9" id="KW-0828">Tyrosine catabolism</keyword>
<keyword evidence="17" id="KW-1185">Reference proteome</keyword>
<feature type="binding site" evidence="13">
    <location>
        <position position="238"/>
    </location>
    <ligand>
        <name>Ca(2+)</name>
        <dbReference type="ChEBI" id="CHEBI:29108"/>
    </ligand>
</feature>
<dbReference type="Pfam" id="PF09298">
    <property type="entry name" value="FAA_hydrolase_N"/>
    <property type="match status" value="1"/>
</dbReference>
<feature type="binding site" evidence="12">
    <location>
        <position position="148"/>
    </location>
    <ligand>
        <name>substrate</name>
    </ligand>
</feature>